<evidence type="ECO:0000313" key="3">
    <source>
        <dbReference type="Proteomes" id="UP000177230"/>
    </source>
</evidence>
<comment type="caution">
    <text evidence="2">The sequence shown here is derived from an EMBL/GenBank/DDBJ whole genome shotgun (WGS) entry which is preliminary data.</text>
</comment>
<dbReference type="AlphaFoldDB" id="A0A1F5RGF3"/>
<dbReference type="EMBL" id="MFFM01000016">
    <property type="protein sequence ID" value="OGF13509.1"/>
    <property type="molecule type" value="Genomic_DNA"/>
</dbReference>
<feature type="chain" id="PRO_5009520780" description="Alginate export domain-containing protein" evidence="1">
    <location>
        <begin position="23"/>
        <end position="438"/>
    </location>
</feature>
<reference evidence="2 3" key="1">
    <citation type="journal article" date="2016" name="Nat. Commun.">
        <title>Thousands of microbial genomes shed light on interconnected biogeochemical processes in an aquifer system.</title>
        <authorList>
            <person name="Anantharaman K."/>
            <person name="Brown C.T."/>
            <person name="Hug L.A."/>
            <person name="Sharon I."/>
            <person name="Castelle C.J."/>
            <person name="Probst A.J."/>
            <person name="Thomas B.C."/>
            <person name="Singh A."/>
            <person name="Wilkins M.J."/>
            <person name="Karaoz U."/>
            <person name="Brodie E.L."/>
            <person name="Williams K.H."/>
            <person name="Hubbard S.S."/>
            <person name="Banfield J.F."/>
        </authorList>
    </citation>
    <scope>NUCLEOTIDE SEQUENCE [LARGE SCALE GENOMIC DNA]</scope>
</reference>
<name>A0A1F5RGF3_9BACT</name>
<proteinExistence type="predicted"/>
<feature type="signal peptide" evidence="1">
    <location>
        <begin position="1"/>
        <end position="22"/>
    </location>
</feature>
<sequence>MAKRISALLAVLMIISASFVLAQTEEPADQPAATGDFAAQMMGGLGVVMIDGDMYYRVQLVPELSFSKIGLGLDVDLLFNNDGIRKEDWNPKSRWVRIIRYARWGQKRDVFYVRLGALDAATLGHGSIMYRYGNQVNDADRKIGMELDLDFGMAGFESVVSNFGRAEIYGGRGYVRPLKSTGIPIIKNFEVGATVVSDLDPDQNSGVDDKVTVFGADLGLPIINTKLLYTQLYYDFAKIKNYGSGNVVGISADLKFPGEILTLSSKLEQRFLGAEYLPQYFDRFYEVERYQFGALPPRKVLLLNYLTESRNGTYGELAATLVGRLTILGSYQAIHKVPYSGMLHFGTDLSKLIPNNKMEIRAAYDQKGINGAKDLFTNNENTLVTVEGGYQVYSHVMLYLTYLKTYEKITKDDDGNTIPAYYKSVEKFSPRLAVKFSF</sequence>
<protein>
    <recommendedName>
        <fullName evidence="4">Alginate export domain-containing protein</fullName>
    </recommendedName>
</protein>
<evidence type="ECO:0000313" key="2">
    <source>
        <dbReference type="EMBL" id="OGF13509.1"/>
    </source>
</evidence>
<accession>A0A1F5RGF3</accession>
<dbReference type="Proteomes" id="UP000177230">
    <property type="component" value="Unassembled WGS sequence"/>
</dbReference>
<evidence type="ECO:0000256" key="1">
    <source>
        <dbReference type="SAM" id="SignalP"/>
    </source>
</evidence>
<keyword evidence="1" id="KW-0732">Signal</keyword>
<evidence type="ECO:0008006" key="4">
    <source>
        <dbReference type="Google" id="ProtNLM"/>
    </source>
</evidence>
<organism evidence="2 3">
    <name type="scientific">Candidatus Edwardsbacteria bacterium GWF2_54_11</name>
    <dbReference type="NCBI Taxonomy" id="1817851"/>
    <lineage>
        <taxon>Bacteria</taxon>
        <taxon>Candidatus Edwardsiibacteriota</taxon>
    </lineage>
</organism>
<gene>
    <name evidence="2" type="ORF">A2024_11330</name>
</gene>